<proteinExistence type="predicted"/>
<feature type="domain" description="Reverse transcriptase" evidence="1">
    <location>
        <begin position="201"/>
        <end position="271"/>
    </location>
</feature>
<dbReference type="Gene3D" id="2.40.70.10">
    <property type="entry name" value="Acid Proteases"/>
    <property type="match status" value="1"/>
</dbReference>
<dbReference type="InterPro" id="IPR021109">
    <property type="entry name" value="Peptidase_aspartic_dom_sf"/>
</dbReference>
<reference evidence="2" key="1">
    <citation type="submission" date="2023-08" db="EMBL/GenBank/DDBJ databases">
        <title>A de novo genome assembly of Solanum verrucosum Schlechtendal, a Mexican diploid species geographically isolated from the other diploid A-genome species in potato relatives.</title>
        <authorList>
            <person name="Hosaka K."/>
        </authorList>
    </citation>
    <scope>NUCLEOTIDE SEQUENCE</scope>
    <source>
        <tissue evidence="2">Young leaves</tissue>
    </source>
</reference>
<dbReference type="InterPro" id="IPR000477">
    <property type="entry name" value="RT_dom"/>
</dbReference>
<dbReference type="CDD" id="cd00303">
    <property type="entry name" value="retropepsin_like"/>
    <property type="match status" value="1"/>
</dbReference>
<dbReference type="AlphaFoldDB" id="A0AAF0TYI3"/>
<evidence type="ECO:0000259" key="1">
    <source>
        <dbReference type="Pfam" id="PF00078"/>
    </source>
</evidence>
<dbReference type="PANTHER" id="PTHR15503">
    <property type="entry name" value="LDOC1 RELATED"/>
    <property type="match status" value="1"/>
</dbReference>
<sequence length="277" mass="31599">MTNVLFDLGSTYSYVSVQLALGFDMICDILDAPIHVSTPVGESVIVTHVYLACPILLMGFHNWADLVILDMTDFDIFLGKTWLFPYYAVLNCNTKCETGRQRCLTYLAHVQDVEVESPSIESIPMVSEFREVFPTDFSGRPPDRYIDFCIDLEPCSSPISIPPYRMAPVKLRELKVQIQELVDNGFIRPSVSLWGAPILFVKKKNGSMRMCIDYRQLNRITIQNKYPLPRIDDLFDQLQGVSVFSKIDLRSGYHQLKIRPEDVPKTPFRTPIGTTSF</sequence>
<name>A0AAF0TYI3_SOLVR</name>
<dbReference type="SUPFAM" id="SSF56672">
    <property type="entry name" value="DNA/RNA polymerases"/>
    <property type="match status" value="1"/>
</dbReference>
<accession>A0AAF0TYI3</accession>
<protein>
    <recommendedName>
        <fullName evidence="1">Reverse transcriptase domain-containing protein</fullName>
    </recommendedName>
</protein>
<evidence type="ECO:0000313" key="3">
    <source>
        <dbReference type="Proteomes" id="UP001234989"/>
    </source>
</evidence>
<keyword evidence="3" id="KW-1185">Reference proteome</keyword>
<dbReference type="PANTHER" id="PTHR15503:SF45">
    <property type="entry name" value="RNA-DIRECTED DNA POLYMERASE HOMOLOG"/>
    <property type="match status" value="1"/>
</dbReference>
<dbReference type="InterPro" id="IPR043128">
    <property type="entry name" value="Rev_trsase/Diguanyl_cyclase"/>
</dbReference>
<dbReference type="InterPro" id="IPR043502">
    <property type="entry name" value="DNA/RNA_pol_sf"/>
</dbReference>
<dbReference type="InterPro" id="IPR032567">
    <property type="entry name" value="RTL1-rel"/>
</dbReference>
<dbReference type="Pfam" id="PF08284">
    <property type="entry name" value="RVP_2"/>
    <property type="match status" value="1"/>
</dbReference>
<dbReference type="EMBL" id="CP133618">
    <property type="protein sequence ID" value="WMV37299.1"/>
    <property type="molecule type" value="Genomic_DNA"/>
</dbReference>
<dbReference type="CDD" id="cd01647">
    <property type="entry name" value="RT_LTR"/>
    <property type="match status" value="1"/>
</dbReference>
<dbReference type="Gene3D" id="3.30.70.270">
    <property type="match status" value="1"/>
</dbReference>
<dbReference type="Proteomes" id="UP001234989">
    <property type="component" value="Chromosome 7"/>
</dbReference>
<dbReference type="Gene3D" id="3.10.10.10">
    <property type="entry name" value="HIV Type 1 Reverse Transcriptase, subunit A, domain 1"/>
    <property type="match status" value="1"/>
</dbReference>
<dbReference type="Pfam" id="PF00078">
    <property type="entry name" value="RVT_1"/>
    <property type="match status" value="1"/>
</dbReference>
<evidence type="ECO:0000313" key="2">
    <source>
        <dbReference type="EMBL" id="WMV37299.1"/>
    </source>
</evidence>
<organism evidence="2 3">
    <name type="scientific">Solanum verrucosum</name>
    <dbReference type="NCBI Taxonomy" id="315347"/>
    <lineage>
        <taxon>Eukaryota</taxon>
        <taxon>Viridiplantae</taxon>
        <taxon>Streptophyta</taxon>
        <taxon>Embryophyta</taxon>
        <taxon>Tracheophyta</taxon>
        <taxon>Spermatophyta</taxon>
        <taxon>Magnoliopsida</taxon>
        <taxon>eudicotyledons</taxon>
        <taxon>Gunneridae</taxon>
        <taxon>Pentapetalae</taxon>
        <taxon>asterids</taxon>
        <taxon>lamiids</taxon>
        <taxon>Solanales</taxon>
        <taxon>Solanaceae</taxon>
        <taxon>Solanoideae</taxon>
        <taxon>Solaneae</taxon>
        <taxon>Solanum</taxon>
    </lineage>
</organism>
<gene>
    <name evidence="2" type="ORF">MTR67_030684</name>
</gene>